<accession>A0ABW8XB16</accession>
<evidence type="ECO:0000313" key="2">
    <source>
        <dbReference type="Proteomes" id="UP001629223"/>
    </source>
</evidence>
<protein>
    <recommendedName>
        <fullName evidence="3">Transposase</fullName>
    </recommendedName>
</protein>
<gene>
    <name evidence="1" type="ORF">AB0756_17785</name>
</gene>
<comment type="caution">
    <text evidence="1">The sequence shown here is derived from an EMBL/GenBank/DDBJ whole genome shotgun (WGS) entry which is preliminary data.</text>
</comment>
<reference evidence="1 2" key="1">
    <citation type="submission" date="2024-07" db="EMBL/GenBank/DDBJ databases">
        <authorList>
            <person name="Tripathy S."/>
        </authorList>
    </citation>
    <scope>NUCLEOTIDE SEQUENCE [LARGE SCALE GENOMIC DNA]</scope>
    <source>
        <strain evidence="1 2">VB511288_2</strain>
    </source>
</reference>
<sequence length="41" mass="4806">MAVSSLEKIDIVYRIISDRKIYGKSRTPTEILLPLFRFFTS</sequence>
<proteinExistence type="predicted"/>
<name>A0ABW8XB16_9CYAN</name>
<dbReference type="EMBL" id="JBFPMW010000005">
    <property type="protein sequence ID" value="MFL9818904.1"/>
    <property type="molecule type" value="Genomic_DNA"/>
</dbReference>
<organism evidence="1 2">
    <name type="scientific">Tolypothrix campylonemoides VB511288_2</name>
    <dbReference type="NCBI Taxonomy" id="3232311"/>
    <lineage>
        <taxon>Bacteria</taxon>
        <taxon>Bacillati</taxon>
        <taxon>Cyanobacteriota</taxon>
        <taxon>Cyanophyceae</taxon>
        <taxon>Nostocales</taxon>
        <taxon>Tolypothrichaceae</taxon>
        <taxon>Tolypothrix</taxon>
    </lineage>
</organism>
<evidence type="ECO:0000313" key="1">
    <source>
        <dbReference type="EMBL" id="MFL9818904.1"/>
    </source>
</evidence>
<keyword evidence="2" id="KW-1185">Reference proteome</keyword>
<dbReference type="Proteomes" id="UP001629223">
    <property type="component" value="Unassembled WGS sequence"/>
</dbReference>
<evidence type="ECO:0008006" key="3">
    <source>
        <dbReference type="Google" id="ProtNLM"/>
    </source>
</evidence>